<reference evidence="2" key="1">
    <citation type="submission" date="2023-06" db="EMBL/GenBank/DDBJ databases">
        <authorList>
            <consortium name="Lawrence Berkeley National Laboratory"/>
            <person name="Ahrendt S."/>
            <person name="Sahu N."/>
            <person name="Indic B."/>
            <person name="Wong-Bajracharya J."/>
            <person name="Merenyi Z."/>
            <person name="Ke H.-M."/>
            <person name="Monk M."/>
            <person name="Kocsube S."/>
            <person name="Drula E."/>
            <person name="Lipzen A."/>
            <person name="Balint B."/>
            <person name="Henrissat B."/>
            <person name="Andreopoulos B."/>
            <person name="Martin F.M."/>
            <person name="Harder C.B."/>
            <person name="Rigling D."/>
            <person name="Ford K.L."/>
            <person name="Foster G.D."/>
            <person name="Pangilinan J."/>
            <person name="Papanicolaou A."/>
            <person name="Barry K."/>
            <person name="LaButti K."/>
            <person name="Viragh M."/>
            <person name="Koriabine M."/>
            <person name="Yan M."/>
            <person name="Riley R."/>
            <person name="Champramary S."/>
            <person name="Plett K.L."/>
            <person name="Tsai I.J."/>
            <person name="Slot J."/>
            <person name="Sipos G."/>
            <person name="Plett J."/>
            <person name="Nagy L.G."/>
            <person name="Grigoriev I.V."/>
        </authorList>
    </citation>
    <scope>NUCLEOTIDE SEQUENCE</scope>
    <source>
        <strain evidence="2">HWK02</strain>
    </source>
</reference>
<feature type="domain" description="DUF6532" evidence="1">
    <location>
        <begin position="59"/>
        <end position="137"/>
    </location>
</feature>
<comment type="caution">
    <text evidence="2">The sequence shown here is derived from an EMBL/GenBank/DDBJ whole genome shotgun (WGS) entry which is preliminary data.</text>
</comment>
<dbReference type="Proteomes" id="UP001175228">
    <property type="component" value="Unassembled WGS sequence"/>
</dbReference>
<dbReference type="InterPro" id="IPR045341">
    <property type="entry name" value="DUF6532"/>
</dbReference>
<feature type="domain" description="DUF6532" evidence="1">
    <location>
        <begin position="146"/>
        <end position="223"/>
    </location>
</feature>
<evidence type="ECO:0000259" key="1">
    <source>
        <dbReference type="Pfam" id="PF20149"/>
    </source>
</evidence>
<evidence type="ECO:0000313" key="2">
    <source>
        <dbReference type="EMBL" id="KAK0492159.1"/>
    </source>
</evidence>
<dbReference type="EMBL" id="JAUEPU010000031">
    <property type="protein sequence ID" value="KAK0492159.1"/>
    <property type="molecule type" value="Genomic_DNA"/>
</dbReference>
<accession>A0AA39PXX9</accession>
<sequence>MYPTPLSESSLGVQKSPPAMTSAEMTCVVKSVKIAAGGSCGHTRTSDFDELTKAVLEDAITVYKGHLFTEGAFLEHSEEYDVAVQSFIFICKTWNIQMDIDDDLMKLITQCSSQAHGDCKSKACPLVPLAFGIGMDKPIHDMQNINPIIQMVLNVIWFKNKNDEGAMNPNFLKDRIPLPVIALVFTVIECCLDEWQTRQHVDVQFTAAGYKNKYEEHLKILQEYDKQMKDAGIIPKLHQSLAKQAQKCANIVDKPTAHTVQIDNVDLKAAKKDWEDFDDSNEDKEGNKDED</sequence>
<name>A0AA39PXX9_9AGAR</name>
<gene>
    <name evidence="2" type="ORF">EDD18DRAFT_1358223</name>
</gene>
<dbReference type="AlphaFoldDB" id="A0AA39PXX9"/>
<evidence type="ECO:0000313" key="3">
    <source>
        <dbReference type="Proteomes" id="UP001175228"/>
    </source>
</evidence>
<dbReference type="Pfam" id="PF20149">
    <property type="entry name" value="DUF6532"/>
    <property type="match status" value="2"/>
</dbReference>
<organism evidence="2 3">
    <name type="scientific">Armillaria luteobubalina</name>
    <dbReference type="NCBI Taxonomy" id="153913"/>
    <lineage>
        <taxon>Eukaryota</taxon>
        <taxon>Fungi</taxon>
        <taxon>Dikarya</taxon>
        <taxon>Basidiomycota</taxon>
        <taxon>Agaricomycotina</taxon>
        <taxon>Agaricomycetes</taxon>
        <taxon>Agaricomycetidae</taxon>
        <taxon>Agaricales</taxon>
        <taxon>Marasmiineae</taxon>
        <taxon>Physalacriaceae</taxon>
        <taxon>Armillaria</taxon>
    </lineage>
</organism>
<protein>
    <recommendedName>
        <fullName evidence="1">DUF6532 domain-containing protein</fullName>
    </recommendedName>
</protein>
<keyword evidence="3" id="KW-1185">Reference proteome</keyword>
<proteinExistence type="predicted"/>